<sequence>MKSLIKIIQNHIRRSNLIPRINNVANSVTSTCNRYKTYKFAISFHTIDIYSNNFIIIELKL</sequence>
<dbReference type="Gramene" id="Solyc03g025300.1.1">
    <property type="protein sequence ID" value="Solyc03g025300.1.1.1"/>
    <property type="gene ID" value="Solyc03g025300.1"/>
</dbReference>
<reference evidence="1" key="2">
    <citation type="submission" date="2019-01" db="UniProtKB">
        <authorList>
            <consortium name="EnsemblPlants"/>
        </authorList>
    </citation>
    <scope>IDENTIFICATION</scope>
    <source>
        <strain evidence="1">cv. Heinz 1706</strain>
    </source>
</reference>
<organism evidence="1">
    <name type="scientific">Solanum lycopersicum</name>
    <name type="common">Tomato</name>
    <name type="synonym">Lycopersicon esculentum</name>
    <dbReference type="NCBI Taxonomy" id="4081"/>
    <lineage>
        <taxon>Eukaryota</taxon>
        <taxon>Viridiplantae</taxon>
        <taxon>Streptophyta</taxon>
        <taxon>Embryophyta</taxon>
        <taxon>Tracheophyta</taxon>
        <taxon>Spermatophyta</taxon>
        <taxon>Magnoliopsida</taxon>
        <taxon>eudicotyledons</taxon>
        <taxon>Gunneridae</taxon>
        <taxon>Pentapetalae</taxon>
        <taxon>asterids</taxon>
        <taxon>lamiids</taxon>
        <taxon>Solanales</taxon>
        <taxon>Solanaceae</taxon>
        <taxon>Solanoideae</taxon>
        <taxon>Solaneae</taxon>
        <taxon>Solanum</taxon>
        <taxon>Solanum subgen. Lycopersicon</taxon>
    </lineage>
</organism>
<evidence type="ECO:0000313" key="1">
    <source>
        <dbReference type="EnsemblPlants" id="Solyc03g025300.1.1.1"/>
    </source>
</evidence>
<dbReference type="Proteomes" id="UP000004994">
    <property type="component" value="Chromosome 3"/>
</dbReference>
<keyword evidence="2" id="KW-1185">Reference proteome</keyword>
<accession>A0A3Q7FEK4</accession>
<dbReference type="AlphaFoldDB" id="A0A3Q7FEK4"/>
<dbReference type="PaxDb" id="4081-Solyc03g025300.1.1"/>
<evidence type="ECO:0000313" key="2">
    <source>
        <dbReference type="Proteomes" id="UP000004994"/>
    </source>
</evidence>
<name>A0A3Q7FEK4_SOLLC</name>
<proteinExistence type="predicted"/>
<reference evidence="1" key="1">
    <citation type="journal article" date="2012" name="Nature">
        <title>The tomato genome sequence provides insights into fleshy fruit evolution.</title>
        <authorList>
            <consortium name="Tomato Genome Consortium"/>
        </authorList>
    </citation>
    <scope>NUCLEOTIDE SEQUENCE [LARGE SCALE GENOMIC DNA]</scope>
    <source>
        <strain evidence="1">cv. Heinz 1706</strain>
    </source>
</reference>
<dbReference type="InParanoid" id="A0A3Q7FEK4"/>
<dbReference type="EnsemblPlants" id="Solyc03g025300.1.1">
    <property type="protein sequence ID" value="Solyc03g025300.1.1.1"/>
    <property type="gene ID" value="Solyc03g025300.1"/>
</dbReference>
<protein>
    <submittedName>
        <fullName evidence="1">Uncharacterized protein</fullName>
    </submittedName>
</protein>